<feature type="domain" description="Major facilitator superfamily (MFS) profile" evidence="7">
    <location>
        <begin position="50"/>
        <end position="409"/>
    </location>
</feature>
<name>A0A6A6CLA8_ZASCE</name>
<feature type="transmembrane region" description="Helical" evidence="6">
    <location>
        <begin position="344"/>
        <end position="363"/>
    </location>
</feature>
<dbReference type="PANTHER" id="PTHR43791">
    <property type="entry name" value="PERMEASE-RELATED"/>
    <property type="match status" value="1"/>
</dbReference>
<comment type="subcellular location">
    <subcellularLocation>
        <location evidence="1">Membrane</location>
        <topology evidence="1">Multi-pass membrane protein</topology>
    </subcellularLocation>
</comment>
<sequence length="409" mass="44997">MALVSDTKPDGEYVEDAHSYEDKAERSTFAQDPTESHLERKTKLKMDLFVLPLTLIVYFLASMGRSDLGNAQVAGMNKDLGITAAQYSNIGSLFYVGYLVFQLPSTLALRYLTPPVLVFLAMLLWGVATTCMTAATDYSSVAGLRFLIGVAEAGIQGMIFFLAIIYTPRELTKRLCFCYSGSALAGACNGLMAYGIVNNIAGRDGWTWQWIFLIEGVIPIGFSFIILVLYPSTPEKTRSIFFSADEKAFLIGRSRLAANTGEYKFRPKLFLSLFADPVFWLLTVMCIGGTFTIATLQNFLPAIIRGFGWSATTAQAMSVVPYAIAFVTTNFWAQLADRFNQRGFIIVANMLLAIVGFIVLLTVYDRVPSLIGCCVLVAGAYPATAIGIAYIPTLLPGRKFFYFPRVTNL</sequence>
<dbReference type="AlphaFoldDB" id="A0A6A6CLA8"/>
<dbReference type="PANTHER" id="PTHR43791:SF36">
    <property type="entry name" value="TRANSPORTER, PUTATIVE (AFU_ORTHOLOGUE AFUA_6G08340)-RELATED"/>
    <property type="match status" value="1"/>
</dbReference>
<evidence type="ECO:0000256" key="4">
    <source>
        <dbReference type="ARBA" id="ARBA00022989"/>
    </source>
</evidence>
<evidence type="ECO:0000313" key="9">
    <source>
        <dbReference type="Proteomes" id="UP000799537"/>
    </source>
</evidence>
<keyword evidence="5 6" id="KW-0472">Membrane</keyword>
<dbReference type="Proteomes" id="UP000799537">
    <property type="component" value="Unassembled WGS sequence"/>
</dbReference>
<evidence type="ECO:0000256" key="5">
    <source>
        <dbReference type="ARBA" id="ARBA00023136"/>
    </source>
</evidence>
<accession>A0A6A6CLA8</accession>
<feature type="transmembrane region" description="Helical" evidence="6">
    <location>
        <begin position="208"/>
        <end position="230"/>
    </location>
</feature>
<proteinExistence type="predicted"/>
<protein>
    <recommendedName>
        <fullName evidence="7">Major facilitator superfamily (MFS) profile domain-containing protein</fullName>
    </recommendedName>
</protein>
<keyword evidence="2" id="KW-0813">Transport</keyword>
<dbReference type="PROSITE" id="PS50850">
    <property type="entry name" value="MFS"/>
    <property type="match status" value="1"/>
</dbReference>
<dbReference type="Pfam" id="PF07690">
    <property type="entry name" value="MFS_1"/>
    <property type="match status" value="1"/>
</dbReference>
<evidence type="ECO:0000259" key="7">
    <source>
        <dbReference type="PROSITE" id="PS50850"/>
    </source>
</evidence>
<feature type="transmembrane region" description="Helical" evidence="6">
    <location>
        <begin position="116"/>
        <end position="136"/>
    </location>
</feature>
<keyword evidence="9" id="KW-1185">Reference proteome</keyword>
<dbReference type="InterPro" id="IPR011701">
    <property type="entry name" value="MFS"/>
</dbReference>
<reference evidence="8" key="1">
    <citation type="journal article" date="2020" name="Stud. Mycol.">
        <title>101 Dothideomycetes genomes: a test case for predicting lifestyles and emergence of pathogens.</title>
        <authorList>
            <person name="Haridas S."/>
            <person name="Albert R."/>
            <person name="Binder M."/>
            <person name="Bloem J."/>
            <person name="Labutti K."/>
            <person name="Salamov A."/>
            <person name="Andreopoulos B."/>
            <person name="Baker S."/>
            <person name="Barry K."/>
            <person name="Bills G."/>
            <person name="Bluhm B."/>
            <person name="Cannon C."/>
            <person name="Castanera R."/>
            <person name="Culley D."/>
            <person name="Daum C."/>
            <person name="Ezra D."/>
            <person name="Gonzalez J."/>
            <person name="Henrissat B."/>
            <person name="Kuo A."/>
            <person name="Liang C."/>
            <person name="Lipzen A."/>
            <person name="Lutzoni F."/>
            <person name="Magnuson J."/>
            <person name="Mondo S."/>
            <person name="Nolan M."/>
            <person name="Ohm R."/>
            <person name="Pangilinan J."/>
            <person name="Park H.-J."/>
            <person name="Ramirez L."/>
            <person name="Alfaro M."/>
            <person name="Sun H."/>
            <person name="Tritt A."/>
            <person name="Yoshinaga Y."/>
            <person name="Zwiers L.-H."/>
            <person name="Turgeon B."/>
            <person name="Goodwin S."/>
            <person name="Spatafora J."/>
            <person name="Crous P."/>
            <person name="Grigoriev I."/>
        </authorList>
    </citation>
    <scope>NUCLEOTIDE SEQUENCE</scope>
    <source>
        <strain evidence="8">ATCC 36951</strain>
    </source>
</reference>
<dbReference type="InterPro" id="IPR036259">
    <property type="entry name" value="MFS_trans_sf"/>
</dbReference>
<feature type="transmembrane region" description="Helical" evidence="6">
    <location>
        <begin position="84"/>
        <end position="104"/>
    </location>
</feature>
<dbReference type="Gene3D" id="1.20.1250.20">
    <property type="entry name" value="MFS general substrate transporter like domains"/>
    <property type="match status" value="2"/>
</dbReference>
<dbReference type="RefSeq" id="XP_033667877.1">
    <property type="nucleotide sequence ID" value="XM_033810595.1"/>
</dbReference>
<dbReference type="EMBL" id="ML993595">
    <property type="protein sequence ID" value="KAF2166988.1"/>
    <property type="molecule type" value="Genomic_DNA"/>
</dbReference>
<evidence type="ECO:0000256" key="1">
    <source>
        <dbReference type="ARBA" id="ARBA00004141"/>
    </source>
</evidence>
<feature type="transmembrane region" description="Helical" evidence="6">
    <location>
        <begin position="46"/>
        <end position="64"/>
    </location>
</feature>
<dbReference type="GO" id="GO:0016020">
    <property type="term" value="C:membrane"/>
    <property type="evidence" value="ECO:0007669"/>
    <property type="project" value="UniProtKB-SubCell"/>
</dbReference>
<dbReference type="GeneID" id="54563867"/>
<evidence type="ECO:0000256" key="2">
    <source>
        <dbReference type="ARBA" id="ARBA00022448"/>
    </source>
</evidence>
<evidence type="ECO:0000313" key="8">
    <source>
        <dbReference type="EMBL" id="KAF2166988.1"/>
    </source>
</evidence>
<keyword evidence="3 6" id="KW-0812">Transmembrane</keyword>
<feature type="transmembrane region" description="Helical" evidence="6">
    <location>
        <begin position="369"/>
        <end position="391"/>
    </location>
</feature>
<dbReference type="OrthoDB" id="2985014at2759"/>
<gene>
    <name evidence="8" type="ORF">M409DRAFT_36679</name>
</gene>
<evidence type="ECO:0000256" key="3">
    <source>
        <dbReference type="ARBA" id="ARBA00022692"/>
    </source>
</evidence>
<feature type="transmembrane region" description="Helical" evidence="6">
    <location>
        <begin position="142"/>
        <end position="165"/>
    </location>
</feature>
<dbReference type="InterPro" id="IPR020846">
    <property type="entry name" value="MFS_dom"/>
</dbReference>
<feature type="transmembrane region" description="Helical" evidence="6">
    <location>
        <begin position="269"/>
        <end position="294"/>
    </location>
</feature>
<keyword evidence="4 6" id="KW-1133">Transmembrane helix</keyword>
<dbReference type="SUPFAM" id="SSF103473">
    <property type="entry name" value="MFS general substrate transporter"/>
    <property type="match status" value="1"/>
</dbReference>
<organism evidence="8 9">
    <name type="scientific">Zasmidium cellare ATCC 36951</name>
    <dbReference type="NCBI Taxonomy" id="1080233"/>
    <lineage>
        <taxon>Eukaryota</taxon>
        <taxon>Fungi</taxon>
        <taxon>Dikarya</taxon>
        <taxon>Ascomycota</taxon>
        <taxon>Pezizomycotina</taxon>
        <taxon>Dothideomycetes</taxon>
        <taxon>Dothideomycetidae</taxon>
        <taxon>Mycosphaerellales</taxon>
        <taxon>Mycosphaerellaceae</taxon>
        <taxon>Zasmidium</taxon>
    </lineage>
</organism>
<dbReference type="GO" id="GO:0022857">
    <property type="term" value="F:transmembrane transporter activity"/>
    <property type="evidence" value="ECO:0007669"/>
    <property type="project" value="InterPro"/>
</dbReference>
<feature type="transmembrane region" description="Helical" evidence="6">
    <location>
        <begin position="177"/>
        <end position="196"/>
    </location>
</feature>
<evidence type="ECO:0000256" key="6">
    <source>
        <dbReference type="SAM" id="Phobius"/>
    </source>
</evidence>
<feature type="transmembrane region" description="Helical" evidence="6">
    <location>
        <begin position="314"/>
        <end position="332"/>
    </location>
</feature>